<protein>
    <submittedName>
        <fullName evidence="3">Uncharacterized protein</fullName>
    </submittedName>
</protein>
<dbReference type="AlphaFoldDB" id="A0A914EM58"/>
<accession>A0A914EM58</accession>
<proteinExistence type="predicted"/>
<feature type="region of interest" description="Disordered" evidence="1">
    <location>
        <begin position="49"/>
        <end position="115"/>
    </location>
</feature>
<keyword evidence="2" id="KW-1185">Reference proteome</keyword>
<organism evidence="2 3">
    <name type="scientific">Acrobeloides nanus</name>
    <dbReference type="NCBI Taxonomy" id="290746"/>
    <lineage>
        <taxon>Eukaryota</taxon>
        <taxon>Metazoa</taxon>
        <taxon>Ecdysozoa</taxon>
        <taxon>Nematoda</taxon>
        <taxon>Chromadorea</taxon>
        <taxon>Rhabditida</taxon>
        <taxon>Tylenchina</taxon>
        <taxon>Cephalobomorpha</taxon>
        <taxon>Cephaloboidea</taxon>
        <taxon>Cephalobidae</taxon>
        <taxon>Acrobeloides</taxon>
    </lineage>
</organism>
<feature type="compositionally biased region" description="Basic and acidic residues" evidence="1">
    <location>
        <begin position="70"/>
        <end position="85"/>
    </location>
</feature>
<evidence type="ECO:0000313" key="3">
    <source>
        <dbReference type="WBParaSite" id="ACRNAN_scaffold9202.g18909.t1"/>
    </source>
</evidence>
<reference evidence="3" key="1">
    <citation type="submission" date="2022-11" db="UniProtKB">
        <authorList>
            <consortium name="WormBaseParasite"/>
        </authorList>
    </citation>
    <scope>IDENTIFICATION</scope>
</reference>
<name>A0A914EM58_9BILA</name>
<dbReference type="WBParaSite" id="ACRNAN_scaffold9202.g18909.t1">
    <property type="protein sequence ID" value="ACRNAN_scaffold9202.g18909.t1"/>
    <property type="gene ID" value="ACRNAN_scaffold9202.g18909"/>
</dbReference>
<evidence type="ECO:0000256" key="1">
    <source>
        <dbReference type="SAM" id="MobiDB-lite"/>
    </source>
</evidence>
<sequence>MYLERSYLFGIFFMTCGTTSFGWEFGQPKEEQPNYSAWYQLPNPAPSGAYPPAAYDRERAGYDRSSPNYERSHPSVYDRERERPPMHPRRTQPDPYYPEAHGSITNNLLPPPRTPPAGMVVGAFYPGVQSGSSHRRLTQDVANIQD</sequence>
<evidence type="ECO:0000313" key="2">
    <source>
        <dbReference type="Proteomes" id="UP000887540"/>
    </source>
</evidence>
<dbReference type="Proteomes" id="UP000887540">
    <property type="component" value="Unplaced"/>
</dbReference>